<dbReference type="Gene3D" id="3.40.50.1820">
    <property type="entry name" value="alpha/beta hydrolase"/>
    <property type="match status" value="1"/>
</dbReference>
<evidence type="ECO:0000256" key="1">
    <source>
        <dbReference type="ARBA" id="ARBA00022801"/>
    </source>
</evidence>
<dbReference type="InterPro" id="IPR049492">
    <property type="entry name" value="BD-FAE-like_dom"/>
</dbReference>
<dbReference type="GO" id="GO:0016787">
    <property type="term" value="F:hydrolase activity"/>
    <property type="evidence" value="ECO:0007669"/>
    <property type="project" value="UniProtKB-KW"/>
</dbReference>
<dbReference type="OrthoDB" id="255603at2"/>
<dbReference type="STRING" id="545619.SAMN04489860_2494"/>
<dbReference type="Pfam" id="PF20434">
    <property type="entry name" value="BD-FAE"/>
    <property type="match status" value="1"/>
</dbReference>
<protein>
    <submittedName>
        <fullName evidence="3">Acetyl esterase/lipase</fullName>
    </submittedName>
</protein>
<reference evidence="3 4" key="1">
    <citation type="submission" date="2016-10" db="EMBL/GenBank/DDBJ databases">
        <authorList>
            <person name="de Groot N.N."/>
        </authorList>
    </citation>
    <scope>NUCLEOTIDE SEQUENCE [LARGE SCALE GENOMIC DNA]</scope>
    <source>
        <strain evidence="3 4">DSM 22126</strain>
    </source>
</reference>
<dbReference type="SUPFAM" id="SSF53474">
    <property type="entry name" value="alpha/beta-Hydrolases"/>
    <property type="match status" value="1"/>
</dbReference>
<dbReference type="eggNOG" id="COG0657">
    <property type="taxonomic scope" value="Bacteria"/>
</dbReference>
<sequence>MSTVAYGDDSHQVADLHLPDERSNGPTPVVVLIHGGYWRSGYDRSLETALADELVSDGYVVWNVEYRAADDPGGGWPGTYDDVAAAVDILPSALETAGVDAGPVAVVGHSAGGTLALWLGARGGLADGAVGSDPRLVPDAVVSQAGVNDLERASATGAGGGAVDALLGGRPDEVPERYAVASPIRRVPLGVDTLVLTGALDATVPVEQTTLYGDAAEAAGDTVTTLTVDGEDHFAHLDPTSDSWAAVRTYLASTVGPTRADDVSSG</sequence>
<dbReference type="EMBL" id="LT629776">
    <property type="protein sequence ID" value="SDS83618.1"/>
    <property type="molecule type" value="Genomic_DNA"/>
</dbReference>
<dbReference type="PANTHER" id="PTHR48081:SF13">
    <property type="entry name" value="ALPHA_BETA HYDROLASE"/>
    <property type="match status" value="1"/>
</dbReference>
<organism evidence="3 4">
    <name type="scientific">Paraoerskovia marina</name>
    <dbReference type="NCBI Taxonomy" id="545619"/>
    <lineage>
        <taxon>Bacteria</taxon>
        <taxon>Bacillati</taxon>
        <taxon>Actinomycetota</taxon>
        <taxon>Actinomycetes</taxon>
        <taxon>Micrococcales</taxon>
        <taxon>Cellulomonadaceae</taxon>
        <taxon>Paraoerskovia</taxon>
    </lineage>
</organism>
<proteinExistence type="predicted"/>
<dbReference type="PANTHER" id="PTHR48081">
    <property type="entry name" value="AB HYDROLASE SUPERFAMILY PROTEIN C4A8.06C"/>
    <property type="match status" value="1"/>
</dbReference>
<dbReference type="InterPro" id="IPR029058">
    <property type="entry name" value="AB_hydrolase_fold"/>
</dbReference>
<evidence type="ECO:0000313" key="4">
    <source>
        <dbReference type="Proteomes" id="UP000185663"/>
    </source>
</evidence>
<evidence type="ECO:0000259" key="2">
    <source>
        <dbReference type="Pfam" id="PF20434"/>
    </source>
</evidence>
<dbReference type="InterPro" id="IPR050300">
    <property type="entry name" value="GDXG_lipolytic_enzyme"/>
</dbReference>
<dbReference type="Proteomes" id="UP000185663">
    <property type="component" value="Chromosome I"/>
</dbReference>
<dbReference type="AlphaFoldDB" id="A0A1H1VFP2"/>
<accession>A0A1H1VFP2</accession>
<name>A0A1H1VFP2_9CELL</name>
<gene>
    <name evidence="3" type="ORF">SAMN04489860_2494</name>
</gene>
<keyword evidence="4" id="KW-1185">Reference proteome</keyword>
<feature type="domain" description="BD-FAE-like" evidence="2">
    <location>
        <begin position="15"/>
        <end position="211"/>
    </location>
</feature>
<keyword evidence="1" id="KW-0378">Hydrolase</keyword>
<evidence type="ECO:0000313" key="3">
    <source>
        <dbReference type="EMBL" id="SDS83618.1"/>
    </source>
</evidence>